<comment type="catalytic activity">
    <reaction evidence="12">
        <text>cholesterol(in) = cholesterol(out)</text>
        <dbReference type="Rhea" id="RHEA:39747"/>
        <dbReference type="ChEBI" id="CHEBI:16113"/>
    </reaction>
</comment>
<keyword evidence="11" id="KW-0325">Glycoprotein</keyword>
<dbReference type="InterPro" id="IPR053956">
    <property type="entry name" value="NPC1_MLD"/>
</dbReference>
<comment type="similarity">
    <text evidence="2">Belongs to the patched family.</text>
</comment>
<dbReference type="AlphaFoldDB" id="E4YAC7"/>
<dbReference type="EMBL" id="FN654357">
    <property type="protein sequence ID" value="CBY32514.1"/>
    <property type="molecule type" value="Genomic_DNA"/>
</dbReference>
<feature type="chain" id="PRO_5003192070" description="SSD domain-containing protein" evidence="14">
    <location>
        <begin position="18"/>
        <end position="884"/>
    </location>
</feature>
<dbReference type="InterPro" id="IPR032190">
    <property type="entry name" value="NPC1_N"/>
</dbReference>
<reference evidence="16" key="1">
    <citation type="journal article" date="2010" name="Science">
        <title>Plasticity of animal genome architecture unmasked by rapid evolution of a pelagic tunicate.</title>
        <authorList>
            <person name="Denoeud F."/>
            <person name="Henriet S."/>
            <person name="Mungpakdee S."/>
            <person name="Aury J.M."/>
            <person name="Da Silva C."/>
            <person name="Brinkmann H."/>
            <person name="Mikhaleva J."/>
            <person name="Olsen L.C."/>
            <person name="Jubin C."/>
            <person name="Canestro C."/>
            <person name="Bouquet J.M."/>
            <person name="Danks G."/>
            <person name="Poulain J."/>
            <person name="Campsteijn C."/>
            <person name="Adamski M."/>
            <person name="Cross I."/>
            <person name="Yadetie F."/>
            <person name="Muffato M."/>
            <person name="Louis A."/>
            <person name="Butcher S."/>
            <person name="Tsagkogeorga G."/>
            <person name="Konrad A."/>
            <person name="Singh S."/>
            <person name="Jensen M.F."/>
            <person name="Cong E.H."/>
            <person name="Eikeseth-Otteraa H."/>
            <person name="Noel B."/>
            <person name="Anthouard V."/>
            <person name="Porcel B.M."/>
            <person name="Kachouri-Lafond R."/>
            <person name="Nishino A."/>
            <person name="Ugolini M."/>
            <person name="Chourrout P."/>
            <person name="Nishida H."/>
            <person name="Aasland R."/>
            <person name="Huzurbazar S."/>
            <person name="Westhof E."/>
            <person name="Delsuc F."/>
            <person name="Lehrach H."/>
            <person name="Reinhardt R."/>
            <person name="Weissenbach J."/>
            <person name="Roy S.W."/>
            <person name="Artiguenave F."/>
            <person name="Postlethwait J.H."/>
            <person name="Manak J.R."/>
            <person name="Thompson E.M."/>
            <person name="Jaillon O."/>
            <person name="Du Pasquier L."/>
            <person name="Boudinot P."/>
            <person name="Liberles D.A."/>
            <person name="Volff J.N."/>
            <person name="Philippe H."/>
            <person name="Lenhard B."/>
            <person name="Roest Crollius H."/>
            <person name="Wincker P."/>
            <person name="Chourrout D."/>
        </authorList>
    </citation>
    <scope>NUCLEOTIDE SEQUENCE [LARGE SCALE GENOMIC DNA]</scope>
</reference>
<keyword evidence="10" id="KW-1015">Disulfide bond</keyword>
<dbReference type="GO" id="GO:0005886">
    <property type="term" value="C:plasma membrane"/>
    <property type="evidence" value="ECO:0007669"/>
    <property type="project" value="TreeGrafter"/>
</dbReference>
<gene>
    <name evidence="16" type="ORF">GSOID_T00031852001</name>
</gene>
<evidence type="ECO:0000256" key="12">
    <source>
        <dbReference type="ARBA" id="ARBA00034049"/>
    </source>
</evidence>
<keyword evidence="3" id="KW-0813">Transport</keyword>
<feature type="transmembrane region" description="Helical" evidence="13">
    <location>
        <begin position="571"/>
        <end position="592"/>
    </location>
</feature>
<dbReference type="GO" id="GO:0030299">
    <property type="term" value="P:intestinal cholesterol absorption"/>
    <property type="evidence" value="ECO:0007669"/>
    <property type="project" value="TreeGrafter"/>
</dbReference>
<proteinExistence type="inferred from homology"/>
<feature type="transmembrane region" description="Helical" evidence="13">
    <location>
        <begin position="777"/>
        <end position="800"/>
    </location>
</feature>
<dbReference type="InterPro" id="IPR053958">
    <property type="entry name" value="HMGCR/SNAP/NPC1-like_SSD"/>
</dbReference>
<feature type="domain" description="SSD" evidence="15">
    <location>
        <begin position="570"/>
        <end position="735"/>
    </location>
</feature>
<evidence type="ECO:0000256" key="5">
    <source>
        <dbReference type="ARBA" id="ARBA00022729"/>
    </source>
</evidence>
<sequence>MLIRLIWSFFIFDECSAKKRSRKKELKSEEGFCTWYDQCYYDSGTNVWYNCPYNKKAKKLNDEKGLEILKDLCPSLYGDGKNVRTCCSSSQLANMKANMGVPYTLIGRCPSCYRNFLNFWCEMTCSPNQSTFTNAAALGTDKSQDPPVQYVKELDYAVNATFGDRLFDSCKNVSNPTTGAKALDIICGNWPDGCNGQNWLTFLTDKNINNMVPFKINVKYSVEGTEMSELMNADTFRCNETAPGSDGPCSCNDCPDCCKAPPVIPPEPEPWQIFGYHGWTVIVIFAYVIFVWAFGTVVIAWHLFCKQDHYLFTILFREIIEHEQLNAHEFNGDQGPFTNLTNLIDQKMSLFFEALGLICASNPWKVILAGVTVVIALGLGLLNYQITTDPVELWSSPTSQARIEKNYFDENFGKFFRTEITNRLVWMIYEFKITESIKLSDICLKPMAPVNNNCTFMSVTNYFQNSIDNLHSATWESAGEKAMSCLASFGGPINPNVVIGSYDEKFYFNGTHLVVNIPVINNEWTAPRAVLWEKEFLNYIQTWKNEHSLTVAFSAERSVEDEIERESGTDVFTVLFSYVVMFAYVSFALGQFTSTSRVFIDSKITVGFMGVLIVMAAIICSLGIFSYAGVKMTLIIIEVLPFLVLAVGVDNIFIIVQHLQRDRAPSKETTEQQIARILGEVGPSMALSSGSETIAFFIGALSTMPAVRSFSLFAGAAVLFDFCLQVTVFIAILALDERRRKSKRLDIFCCISYNNAKDPENDEGLLYHMTKRYFSRLLLNSIARPFIIIVFSLIAAFSLASLPKLHIGLEQKLSMPEDSYLIDYFETMASSLEVGAPVYFVVKDGSNYNQRDVQKALCGGAGCNDDSLPSLISDAAQIPKPTLQ</sequence>
<dbReference type="GO" id="GO:0042632">
    <property type="term" value="P:cholesterol homeostasis"/>
    <property type="evidence" value="ECO:0007669"/>
    <property type="project" value="TreeGrafter"/>
</dbReference>
<evidence type="ECO:0000256" key="13">
    <source>
        <dbReference type="SAM" id="Phobius"/>
    </source>
</evidence>
<dbReference type="FunFam" id="1.20.1640.10:FF:000008">
    <property type="entry name" value="NPC intracellular cholesterol transporter 1"/>
    <property type="match status" value="1"/>
</dbReference>
<evidence type="ECO:0000313" key="16">
    <source>
        <dbReference type="EMBL" id="CBY32514.1"/>
    </source>
</evidence>
<accession>E4YAC7</accession>
<dbReference type="SUPFAM" id="SSF82866">
    <property type="entry name" value="Multidrug efflux transporter AcrB transmembrane domain"/>
    <property type="match status" value="1"/>
</dbReference>
<feature type="transmembrane region" description="Helical" evidence="13">
    <location>
        <begin position="276"/>
        <end position="304"/>
    </location>
</feature>
<evidence type="ECO:0000256" key="6">
    <source>
        <dbReference type="ARBA" id="ARBA00022989"/>
    </source>
</evidence>
<dbReference type="InterPro" id="IPR000731">
    <property type="entry name" value="SSD"/>
</dbReference>
<keyword evidence="6 13" id="KW-1133">Transmembrane helix</keyword>
<evidence type="ECO:0000256" key="10">
    <source>
        <dbReference type="ARBA" id="ARBA00023157"/>
    </source>
</evidence>
<feature type="transmembrane region" description="Helical" evidence="13">
    <location>
        <begin position="604"/>
        <end position="628"/>
    </location>
</feature>
<dbReference type="GO" id="GO:0015485">
    <property type="term" value="F:cholesterol binding"/>
    <property type="evidence" value="ECO:0007669"/>
    <property type="project" value="TreeGrafter"/>
</dbReference>
<feature type="transmembrane region" description="Helical" evidence="13">
    <location>
        <begin position="634"/>
        <end position="656"/>
    </location>
</feature>
<evidence type="ECO:0000256" key="7">
    <source>
        <dbReference type="ARBA" id="ARBA00023055"/>
    </source>
</evidence>
<keyword evidence="9 13" id="KW-0472">Membrane</keyword>
<feature type="transmembrane region" description="Helical" evidence="13">
    <location>
        <begin position="710"/>
        <end position="735"/>
    </location>
</feature>
<dbReference type="PANTHER" id="PTHR45727:SF2">
    <property type="entry name" value="NPC INTRACELLULAR CHOLESTEROL TRANSPORTER 1"/>
    <property type="match status" value="1"/>
</dbReference>
<evidence type="ECO:0000256" key="3">
    <source>
        <dbReference type="ARBA" id="ARBA00022448"/>
    </source>
</evidence>
<evidence type="ECO:0000256" key="2">
    <source>
        <dbReference type="ARBA" id="ARBA00005585"/>
    </source>
</evidence>
<evidence type="ECO:0000259" key="15">
    <source>
        <dbReference type="PROSITE" id="PS50156"/>
    </source>
</evidence>
<keyword evidence="4 13" id="KW-0812">Transmembrane</keyword>
<protein>
    <recommendedName>
        <fullName evidence="15">SSD domain-containing protein</fullName>
    </recommendedName>
</protein>
<dbReference type="Gene3D" id="1.20.1640.10">
    <property type="entry name" value="Multidrug efflux transporter AcrB transmembrane domain"/>
    <property type="match status" value="1"/>
</dbReference>
<keyword evidence="8" id="KW-0443">Lipid metabolism</keyword>
<dbReference type="PROSITE" id="PS50156">
    <property type="entry name" value="SSD"/>
    <property type="match status" value="1"/>
</dbReference>
<comment type="subcellular location">
    <subcellularLocation>
        <location evidence="1">Endomembrane system</location>
        <topology evidence="1">Multi-pass membrane protein</topology>
    </subcellularLocation>
</comment>
<dbReference type="Pfam" id="PF16414">
    <property type="entry name" value="NPC1_N"/>
    <property type="match status" value="1"/>
</dbReference>
<dbReference type="GO" id="GO:0030301">
    <property type="term" value="P:cholesterol transport"/>
    <property type="evidence" value="ECO:0007669"/>
    <property type="project" value="UniProtKB-ARBA"/>
</dbReference>
<evidence type="ECO:0000256" key="1">
    <source>
        <dbReference type="ARBA" id="ARBA00004127"/>
    </source>
</evidence>
<dbReference type="GO" id="GO:0006629">
    <property type="term" value="P:lipid metabolic process"/>
    <property type="evidence" value="ECO:0007669"/>
    <property type="project" value="UniProtKB-KW"/>
</dbReference>
<dbReference type="PANTHER" id="PTHR45727">
    <property type="entry name" value="NPC INTRACELLULAR CHOLESTEROL TRANSPORTER 1"/>
    <property type="match status" value="1"/>
</dbReference>
<evidence type="ECO:0000256" key="8">
    <source>
        <dbReference type="ARBA" id="ARBA00023098"/>
    </source>
</evidence>
<evidence type="ECO:0000256" key="14">
    <source>
        <dbReference type="SAM" id="SignalP"/>
    </source>
</evidence>
<dbReference type="GO" id="GO:0012505">
    <property type="term" value="C:endomembrane system"/>
    <property type="evidence" value="ECO:0007669"/>
    <property type="project" value="UniProtKB-SubCell"/>
</dbReference>
<keyword evidence="5 14" id="KW-0732">Signal</keyword>
<organism evidence="16">
    <name type="scientific">Oikopleura dioica</name>
    <name type="common">Tunicate</name>
    <dbReference type="NCBI Taxonomy" id="34765"/>
    <lineage>
        <taxon>Eukaryota</taxon>
        <taxon>Metazoa</taxon>
        <taxon>Chordata</taxon>
        <taxon>Tunicata</taxon>
        <taxon>Appendicularia</taxon>
        <taxon>Copelata</taxon>
        <taxon>Oikopleuridae</taxon>
        <taxon>Oikopleura</taxon>
    </lineage>
</organism>
<name>E4YAC7_OIKDI</name>
<dbReference type="Pfam" id="PF12349">
    <property type="entry name" value="Sterol-sensing"/>
    <property type="match status" value="1"/>
</dbReference>
<dbReference type="Proteomes" id="UP000011014">
    <property type="component" value="Unassembled WGS sequence"/>
</dbReference>
<feature type="signal peptide" evidence="14">
    <location>
        <begin position="1"/>
        <end position="17"/>
    </location>
</feature>
<keyword evidence="7" id="KW-0445">Lipid transport</keyword>
<evidence type="ECO:0000256" key="9">
    <source>
        <dbReference type="ARBA" id="ARBA00023136"/>
    </source>
</evidence>
<evidence type="ECO:0000256" key="11">
    <source>
        <dbReference type="ARBA" id="ARBA00023180"/>
    </source>
</evidence>
<evidence type="ECO:0000256" key="4">
    <source>
        <dbReference type="ARBA" id="ARBA00022692"/>
    </source>
</evidence>
<dbReference type="Pfam" id="PF22314">
    <property type="entry name" value="NPC1_MLD"/>
    <property type="match status" value="2"/>
</dbReference>